<dbReference type="Pfam" id="PF00005">
    <property type="entry name" value="ABC_tran"/>
    <property type="match status" value="1"/>
</dbReference>
<evidence type="ECO:0000256" key="4">
    <source>
        <dbReference type="ARBA" id="ARBA00022475"/>
    </source>
</evidence>
<dbReference type="SUPFAM" id="SSF90123">
    <property type="entry name" value="ABC transporter transmembrane region"/>
    <property type="match status" value="1"/>
</dbReference>
<dbReference type="PANTHER" id="PTHR43394">
    <property type="entry name" value="ATP-DEPENDENT PERMEASE MDL1, MITOCHONDRIAL"/>
    <property type="match status" value="1"/>
</dbReference>
<evidence type="ECO:0000259" key="15">
    <source>
        <dbReference type="PROSITE" id="PS50893"/>
    </source>
</evidence>
<evidence type="ECO:0000256" key="6">
    <source>
        <dbReference type="ARBA" id="ARBA00022692"/>
    </source>
</evidence>
<keyword evidence="9" id="KW-0788">Thiol protease</keyword>
<feature type="domain" description="ABC transporter" evidence="15">
    <location>
        <begin position="482"/>
        <end position="718"/>
    </location>
</feature>
<dbReference type="SMART" id="SM00382">
    <property type="entry name" value="AAA"/>
    <property type="match status" value="1"/>
</dbReference>
<dbReference type="InterPro" id="IPR003593">
    <property type="entry name" value="AAA+_ATPase"/>
</dbReference>
<dbReference type="GO" id="GO:0005886">
    <property type="term" value="C:plasma membrane"/>
    <property type="evidence" value="ECO:0007669"/>
    <property type="project" value="UniProtKB-SubCell"/>
</dbReference>
<evidence type="ECO:0000313" key="18">
    <source>
        <dbReference type="EMBL" id="PFJ36942.1"/>
    </source>
</evidence>
<feature type="transmembrane region" description="Helical" evidence="14">
    <location>
        <begin position="303"/>
        <end position="322"/>
    </location>
</feature>
<evidence type="ECO:0000256" key="9">
    <source>
        <dbReference type="ARBA" id="ARBA00022807"/>
    </source>
</evidence>
<keyword evidence="10 18" id="KW-0067">ATP-binding</keyword>
<feature type="transmembrane region" description="Helical" evidence="14">
    <location>
        <begin position="393"/>
        <end position="412"/>
    </location>
</feature>
<dbReference type="FunFam" id="3.40.50.300:FF:000218">
    <property type="entry name" value="Multidrug ABC transporter ATP-binding protein"/>
    <property type="match status" value="1"/>
</dbReference>
<comment type="similarity">
    <text evidence="2">Belongs to the ABC transporter superfamily.</text>
</comment>
<dbReference type="Gene3D" id="3.90.70.10">
    <property type="entry name" value="Cysteine proteinases"/>
    <property type="match status" value="1"/>
</dbReference>
<dbReference type="PROSITE" id="PS00211">
    <property type="entry name" value="ABC_TRANSPORTER_1"/>
    <property type="match status" value="1"/>
</dbReference>
<evidence type="ECO:0000256" key="7">
    <source>
        <dbReference type="ARBA" id="ARBA00022741"/>
    </source>
</evidence>
<feature type="transmembrane region" description="Helical" evidence="14">
    <location>
        <begin position="198"/>
        <end position="222"/>
    </location>
</feature>
<keyword evidence="8" id="KW-0378">Hydrolase</keyword>
<evidence type="ECO:0000259" key="17">
    <source>
        <dbReference type="PROSITE" id="PS50990"/>
    </source>
</evidence>
<evidence type="ECO:0000256" key="2">
    <source>
        <dbReference type="ARBA" id="ARBA00005417"/>
    </source>
</evidence>
<dbReference type="NCBIfam" id="TIGR01193">
    <property type="entry name" value="bacteriocin_ABC"/>
    <property type="match status" value="1"/>
</dbReference>
<dbReference type="Gene3D" id="1.20.1560.10">
    <property type="entry name" value="ABC transporter type 1, transmembrane domain"/>
    <property type="match status" value="1"/>
</dbReference>
<keyword evidence="6 14" id="KW-0812">Transmembrane</keyword>
<dbReference type="AlphaFoldDB" id="A0A9X6WLD9"/>
<dbReference type="PROSITE" id="PS50990">
    <property type="entry name" value="PEPTIDASE_C39"/>
    <property type="match status" value="1"/>
</dbReference>
<dbReference type="InterPro" id="IPR005897">
    <property type="entry name" value="Pept_C39_ABC_bacteriocin"/>
</dbReference>
<dbReference type="GO" id="GO:0043214">
    <property type="term" value="F:ABC-type bacteriocin transporter activity"/>
    <property type="evidence" value="ECO:0007669"/>
    <property type="project" value="InterPro"/>
</dbReference>
<dbReference type="InterPro" id="IPR005074">
    <property type="entry name" value="Peptidase_C39"/>
</dbReference>
<dbReference type="CDD" id="cd02418">
    <property type="entry name" value="Peptidase_C39B"/>
    <property type="match status" value="1"/>
</dbReference>
<reference evidence="18 19" key="1">
    <citation type="submission" date="2017-09" db="EMBL/GenBank/DDBJ databases">
        <title>Large-scale bioinformatics analysis of Bacillus genomes uncovers conserved roles of natural products in bacterial physiology.</title>
        <authorList>
            <consortium name="Agbiome Team Llc"/>
            <person name="Bleich R.M."/>
            <person name="Grubbs K.J."/>
            <person name="Santa Maria K.C."/>
            <person name="Allen S.E."/>
            <person name="Farag S."/>
            <person name="Shank E.A."/>
            <person name="Bowers A."/>
        </authorList>
    </citation>
    <scope>NUCLEOTIDE SEQUENCE [LARGE SCALE GENOMIC DNA]</scope>
    <source>
        <strain evidence="18 19">AFS085496</strain>
    </source>
</reference>
<name>A0A9X6WLD9_BACTU</name>
<proteinExistence type="inferred from homology"/>
<dbReference type="Gene3D" id="3.40.50.300">
    <property type="entry name" value="P-loop containing nucleotide triphosphate hydrolases"/>
    <property type="match status" value="1"/>
</dbReference>
<evidence type="ECO:0000259" key="16">
    <source>
        <dbReference type="PROSITE" id="PS50929"/>
    </source>
</evidence>
<dbReference type="SUPFAM" id="SSF52540">
    <property type="entry name" value="P-loop containing nucleoside triphosphate hydrolases"/>
    <property type="match status" value="1"/>
</dbReference>
<accession>A0A9X6WLD9</accession>
<dbReference type="InterPro" id="IPR003439">
    <property type="entry name" value="ABC_transporter-like_ATP-bd"/>
</dbReference>
<dbReference type="Proteomes" id="UP000224003">
    <property type="component" value="Unassembled WGS sequence"/>
</dbReference>
<dbReference type="PROSITE" id="PS50893">
    <property type="entry name" value="ABC_TRANSPORTER_2"/>
    <property type="match status" value="1"/>
</dbReference>
<evidence type="ECO:0000256" key="3">
    <source>
        <dbReference type="ARBA" id="ARBA00022448"/>
    </source>
</evidence>
<gene>
    <name evidence="18" type="ORF">COJ15_21570</name>
</gene>
<dbReference type="CDD" id="cd18570">
    <property type="entry name" value="ABC_6TM_PCAT1_LagD_like"/>
    <property type="match status" value="1"/>
</dbReference>
<dbReference type="GO" id="GO:0008234">
    <property type="term" value="F:cysteine-type peptidase activity"/>
    <property type="evidence" value="ECO:0007669"/>
    <property type="project" value="UniProtKB-KW"/>
</dbReference>
<evidence type="ECO:0000256" key="8">
    <source>
        <dbReference type="ARBA" id="ARBA00022801"/>
    </source>
</evidence>
<evidence type="ECO:0000256" key="13">
    <source>
        <dbReference type="ARBA" id="ARBA00023136"/>
    </source>
</evidence>
<comment type="caution">
    <text evidence="18">The sequence shown here is derived from an EMBL/GenBank/DDBJ whole genome shotgun (WGS) entry which is preliminary data.</text>
</comment>
<feature type="transmembrane region" description="Helical" evidence="14">
    <location>
        <begin position="164"/>
        <end position="186"/>
    </location>
</feature>
<feature type="transmembrane region" description="Helical" evidence="14">
    <location>
        <begin position="275"/>
        <end position="297"/>
    </location>
</feature>
<evidence type="ECO:0000256" key="11">
    <source>
        <dbReference type="ARBA" id="ARBA00022967"/>
    </source>
</evidence>
<evidence type="ECO:0000256" key="1">
    <source>
        <dbReference type="ARBA" id="ARBA00004651"/>
    </source>
</evidence>
<organism evidence="18 19">
    <name type="scientific">Bacillus thuringiensis</name>
    <dbReference type="NCBI Taxonomy" id="1428"/>
    <lineage>
        <taxon>Bacteria</taxon>
        <taxon>Bacillati</taxon>
        <taxon>Bacillota</taxon>
        <taxon>Bacilli</taxon>
        <taxon>Bacillales</taxon>
        <taxon>Bacillaceae</taxon>
        <taxon>Bacillus</taxon>
        <taxon>Bacillus cereus group</taxon>
    </lineage>
</organism>
<dbReference type="EMBL" id="NUVX01000036">
    <property type="protein sequence ID" value="PFJ36942.1"/>
    <property type="molecule type" value="Genomic_DNA"/>
</dbReference>
<feature type="domain" description="Peptidase C39" evidence="17">
    <location>
        <begin position="11"/>
        <end position="135"/>
    </location>
</feature>
<comment type="subcellular location">
    <subcellularLocation>
        <location evidence="1">Cell membrane</location>
        <topology evidence="1">Multi-pass membrane protein</topology>
    </subcellularLocation>
</comment>
<dbReference type="Pfam" id="PF03412">
    <property type="entry name" value="Peptidase_C39"/>
    <property type="match status" value="1"/>
</dbReference>
<keyword evidence="11" id="KW-1278">Translocase</keyword>
<keyword evidence="3" id="KW-0813">Transport</keyword>
<dbReference type="InterPro" id="IPR017871">
    <property type="entry name" value="ABC_transporter-like_CS"/>
</dbReference>
<keyword evidence="4" id="KW-1003">Cell membrane</keyword>
<dbReference type="InterPro" id="IPR027417">
    <property type="entry name" value="P-loop_NTPase"/>
</dbReference>
<dbReference type="GO" id="GO:0005524">
    <property type="term" value="F:ATP binding"/>
    <property type="evidence" value="ECO:0007669"/>
    <property type="project" value="UniProtKB-KW"/>
</dbReference>
<dbReference type="InterPro" id="IPR011527">
    <property type="entry name" value="ABC1_TM_dom"/>
</dbReference>
<keyword evidence="12 14" id="KW-1133">Transmembrane helix</keyword>
<dbReference type="GO" id="GO:0016887">
    <property type="term" value="F:ATP hydrolysis activity"/>
    <property type="evidence" value="ECO:0007669"/>
    <property type="project" value="InterPro"/>
</dbReference>
<evidence type="ECO:0000313" key="19">
    <source>
        <dbReference type="Proteomes" id="UP000224003"/>
    </source>
</evidence>
<protein>
    <submittedName>
        <fullName evidence="18">Bacteriocin ABC transporter ATP-binding protein</fullName>
    </submittedName>
</protein>
<dbReference type="InterPro" id="IPR036640">
    <property type="entry name" value="ABC1_TM_sf"/>
</dbReference>
<dbReference type="PROSITE" id="PS50929">
    <property type="entry name" value="ABC_TM1F"/>
    <property type="match status" value="1"/>
</dbReference>
<keyword evidence="13 14" id="KW-0472">Membrane</keyword>
<evidence type="ECO:0000256" key="5">
    <source>
        <dbReference type="ARBA" id="ARBA00022670"/>
    </source>
</evidence>
<keyword evidence="5" id="KW-0645">Protease</keyword>
<dbReference type="Pfam" id="PF00664">
    <property type="entry name" value="ABC_membrane"/>
    <property type="match status" value="1"/>
</dbReference>
<dbReference type="GO" id="GO:0006508">
    <property type="term" value="P:proteolysis"/>
    <property type="evidence" value="ECO:0007669"/>
    <property type="project" value="UniProtKB-KW"/>
</dbReference>
<feature type="domain" description="ABC transmembrane type-1" evidence="16">
    <location>
        <begin position="168"/>
        <end position="447"/>
    </location>
</feature>
<evidence type="ECO:0000256" key="10">
    <source>
        <dbReference type="ARBA" id="ARBA00022840"/>
    </source>
</evidence>
<dbReference type="GO" id="GO:0015421">
    <property type="term" value="F:ABC-type oligopeptide transporter activity"/>
    <property type="evidence" value="ECO:0007669"/>
    <property type="project" value="TreeGrafter"/>
</dbReference>
<evidence type="ECO:0000256" key="14">
    <source>
        <dbReference type="SAM" id="Phobius"/>
    </source>
</evidence>
<dbReference type="InterPro" id="IPR039421">
    <property type="entry name" value="Type_1_exporter"/>
</dbReference>
<sequence length="737" mass="83849">MLKKKFPYVKQQDLKDCGPACLTMISRYYGMNMPISKIREVAGTDLQGTNIKGLIEAGERLGFEVKGVKATNLEALFDIPLPAIAHVVVNGGFLHYVVIHKIKKNKIYVADPDKDYIVYSLEEFGQMWTGVLVLMTPGKDFKKGDKSQPIIYKFLFLLKEQKNLLVPLFFASIFFNIFGLLGAFYFKFLIDDIVTNQLLQTLHIVSVGIIILYVFKVLLSYFRTHLILYLSRRIDIQLMLGYYRHVIGLPMNFFETRKVGEIISRFMDASKIRDALSTITVTLMIDTLMVTLGAILLYMHSSILFGVTILLVPFYIGIIFTFHKPYQSINREEMESNAKLNSYLVESLNGIATIKSYNAEKEVFFQTESRFVNLLRHVFRRGMLSNLQSSIKMGLELIGGTIIIWVGAVQVLKGNMTIGELITYNALLAYFLNPIENLISIQPTMQSALVAGERLNEILDLDQEKSETEDNKVSPKQLSGKIKFSGVSFRYGTRMNVLNNISFSIEPGSQVAFVGESGSGKTTISKLLMHYHSPQQGEIYYDDFHIKEINRNALRDRIAYVSQESFFFSASIYENLCFGLEQQVTLEEIIQVCKLAAVHDFVSELPLRYETLLEENASNLSGGQRQRLAIARAILKKPNILILDEATSNLDSTTEKHITDMLKELGVQGVTVIMIAHRLSTIQHANQIFVMAKGNIIERGSHEELLFYKEEYYRLWKNQTVHVEHIESNAMRGAQYE</sequence>
<dbReference type="PANTHER" id="PTHR43394:SF1">
    <property type="entry name" value="ATP-BINDING CASSETTE SUB-FAMILY B MEMBER 10, MITOCHONDRIAL"/>
    <property type="match status" value="1"/>
</dbReference>
<evidence type="ECO:0000256" key="12">
    <source>
        <dbReference type="ARBA" id="ARBA00022989"/>
    </source>
</evidence>
<keyword evidence="7" id="KW-0547">Nucleotide-binding</keyword>